<evidence type="ECO:0000256" key="2">
    <source>
        <dbReference type="ARBA" id="ARBA00022475"/>
    </source>
</evidence>
<evidence type="ECO:0000256" key="3">
    <source>
        <dbReference type="ARBA" id="ARBA00022692"/>
    </source>
</evidence>
<evidence type="ECO:0000256" key="6">
    <source>
        <dbReference type="SAM" id="Phobius"/>
    </source>
</evidence>
<comment type="subcellular location">
    <subcellularLocation>
        <location evidence="1">Cell membrane</location>
        <topology evidence="1">Multi-pass membrane protein</topology>
    </subcellularLocation>
</comment>
<feature type="transmembrane region" description="Helical" evidence="6">
    <location>
        <begin position="304"/>
        <end position="322"/>
    </location>
</feature>
<feature type="transmembrane region" description="Helical" evidence="6">
    <location>
        <begin position="371"/>
        <end position="391"/>
    </location>
</feature>
<keyword evidence="4 6" id="KW-1133">Transmembrane helix</keyword>
<gene>
    <name evidence="7" type="ORF">SAMN04487945_0274</name>
</gene>
<name>A0A1I0MRM4_9EURY</name>
<evidence type="ECO:0000256" key="4">
    <source>
        <dbReference type="ARBA" id="ARBA00022989"/>
    </source>
</evidence>
<organism evidence="7 8">
    <name type="scientific">Halobacterium jilantaiense</name>
    <dbReference type="NCBI Taxonomy" id="355548"/>
    <lineage>
        <taxon>Archaea</taxon>
        <taxon>Methanobacteriati</taxon>
        <taxon>Methanobacteriota</taxon>
        <taxon>Stenosarchaea group</taxon>
        <taxon>Halobacteria</taxon>
        <taxon>Halobacteriales</taxon>
        <taxon>Halobacteriaceae</taxon>
        <taxon>Halobacterium</taxon>
    </lineage>
</organism>
<feature type="transmembrane region" description="Helical" evidence="6">
    <location>
        <begin position="397"/>
        <end position="415"/>
    </location>
</feature>
<keyword evidence="5 6" id="KW-0472">Membrane</keyword>
<evidence type="ECO:0000313" key="7">
    <source>
        <dbReference type="EMBL" id="SEV90657.1"/>
    </source>
</evidence>
<dbReference type="InterPro" id="IPR050833">
    <property type="entry name" value="Poly_Biosynth_Transport"/>
</dbReference>
<evidence type="ECO:0000256" key="5">
    <source>
        <dbReference type="ARBA" id="ARBA00023136"/>
    </source>
</evidence>
<feature type="transmembrane region" description="Helical" evidence="6">
    <location>
        <begin position="45"/>
        <end position="64"/>
    </location>
</feature>
<dbReference type="PANTHER" id="PTHR30250">
    <property type="entry name" value="PST FAMILY PREDICTED COLANIC ACID TRANSPORTER"/>
    <property type="match status" value="1"/>
</dbReference>
<dbReference type="Pfam" id="PF01943">
    <property type="entry name" value="Polysacc_synt"/>
    <property type="match status" value="1"/>
</dbReference>
<sequence>MTLADRLASGTKAVFGGNLIGMLAQGGLVLVLTRVFMTPDEYGELNVALSAFGVVVILATLGLPKSAARYVTEFAERDPGQVPHVLRLSVGYLAALVAVVAGTTLLFGGPVARLVGTPSLVPFVGLGAAWVAARAFTSYFGALFQGFNRVQYSATLRVVTRAGQFVFVVAFVALGFGVLGAFAGYVAGLLVAAGVGGFVAYTKFYTDYEAATEPVAGLSRRLLEYSVPLTATRGANVLDKKVDTLLVGAITGLSGAGFYTVAKQVSNFASMPAASFGFTLSPALGEQANRENGERAARLYEQSLSYVLLAYIPASVGLVLVAEPMVRYVFGTDYIGAVPVVQVFAGFVLVNAVNKITTDALDYLGRARARAVVKAATAVANLLLNLVLIPVYGATGAAAATVATYTTYTLANVYIIHSELGVHLRRVGRRVGVACLVSVGMASAVVLALPYVSGVVTLLATVGLGAGIWAVLAVASGAVDPDAVRRFVA</sequence>
<dbReference type="Proteomes" id="UP000198518">
    <property type="component" value="Unassembled WGS sequence"/>
</dbReference>
<dbReference type="AlphaFoldDB" id="A0A1I0MRM4"/>
<dbReference type="PANTHER" id="PTHR30250:SF11">
    <property type="entry name" value="O-ANTIGEN TRANSPORTER-RELATED"/>
    <property type="match status" value="1"/>
</dbReference>
<feature type="transmembrane region" description="Helical" evidence="6">
    <location>
        <begin position="427"/>
        <end position="449"/>
    </location>
</feature>
<dbReference type="EMBL" id="FOJA01000001">
    <property type="protein sequence ID" value="SEV90657.1"/>
    <property type="molecule type" value="Genomic_DNA"/>
</dbReference>
<dbReference type="RefSeq" id="WP_089667354.1">
    <property type="nucleotide sequence ID" value="NZ_FOJA01000001.1"/>
</dbReference>
<evidence type="ECO:0000313" key="8">
    <source>
        <dbReference type="Proteomes" id="UP000198518"/>
    </source>
</evidence>
<dbReference type="GO" id="GO:0005886">
    <property type="term" value="C:plasma membrane"/>
    <property type="evidence" value="ECO:0007669"/>
    <property type="project" value="UniProtKB-SubCell"/>
</dbReference>
<dbReference type="OrthoDB" id="202076at2157"/>
<feature type="transmembrane region" description="Helical" evidence="6">
    <location>
        <begin position="120"/>
        <end position="144"/>
    </location>
</feature>
<evidence type="ECO:0000256" key="1">
    <source>
        <dbReference type="ARBA" id="ARBA00004651"/>
    </source>
</evidence>
<keyword evidence="8" id="KW-1185">Reference proteome</keyword>
<accession>A0A1I0MRM4</accession>
<dbReference type="InterPro" id="IPR002797">
    <property type="entry name" value="Polysacc_synth"/>
</dbReference>
<keyword evidence="2" id="KW-1003">Cell membrane</keyword>
<dbReference type="STRING" id="355548.SAMN04487945_0274"/>
<reference evidence="7 8" key="1">
    <citation type="submission" date="2016-10" db="EMBL/GenBank/DDBJ databases">
        <authorList>
            <person name="de Groot N.N."/>
        </authorList>
    </citation>
    <scope>NUCLEOTIDE SEQUENCE [LARGE SCALE GENOMIC DNA]</scope>
    <source>
        <strain evidence="7 8">CGMCC 1.5337</strain>
    </source>
</reference>
<feature type="transmembrane region" description="Helical" evidence="6">
    <location>
        <begin position="165"/>
        <end position="198"/>
    </location>
</feature>
<feature type="transmembrane region" description="Helical" evidence="6">
    <location>
        <begin position="455"/>
        <end position="479"/>
    </location>
</feature>
<proteinExistence type="predicted"/>
<feature type="transmembrane region" description="Helical" evidence="6">
    <location>
        <begin position="244"/>
        <end position="262"/>
    </location>
</feature>
<protein>
    <submittedName>
        <fullName evidence="7">Membrane protein involved in the export of O-antigen and teichoic acid</fullName>
    </submittedName>
</protein>
<feature type="transmembrane region" description="Helical" evidence="6">
    <location>
        <begin position="85"/>
        <end position="108"/>
    </location>
</feature>
<feature type="transmembrane region" description="Helical" evidence="6">
    <location>
        <begin position="328"/>
        <end position="350"/>
    </location>
</feature>
<keyword evidence="3 6" id="KW-0812">Transmembrane</keyword>
<feature type="transmembrane region" description="Helical" evidence="6">
    <location>
        <begin position="12"/>
        <end position="33"/>
    </location>
</feature>